<keyword evidence="1" id="KW-1133">Transmembrane helix</keyword>
<gene>
    <name evidence="2" type="ORF">ABEB36_002407</name>
</gene>
<dbReference type="AlphaFoldDB" id="A0ABD1F5N3"/>
<name>A0ABD1F5N3_HYPHA</name>
<feature type="transmembrane region" description="Helical" evidence="1">
    <location>
        <begin position="7"/>
        <end position="28"/>
    </location>
</feature>
<protein>
    <submittedName>
        <fullName evidence="2">Uncharacterized protein</fullName>
    </submittedName>
</protein>
<feature type="transmembrane region" description="Helical" evidence="1">
    <location>
        <begin position="34"/>
        <end position="56"/>
    </location>
</feature>
<sequence>MNFYLNYLNAGVVYAGSLNIWLAITSFISSTIQTLYWTMEVTFMIMVVLGIGNKVIETRKYLKSRPEDIDSHKKSFSIVYEGIEIFGELCGYQFLTITCDLIIYVLALLMILIEVVKPLGRLTSEAVIATIIVTGIIVIFSSVSTYGIA</sequence>
<keyword evidence="1" id="KW-0812">Transmembrane</keyword>
<feature type="transmembrane region" description="Helical" evidence="1">
    <location>
        <begin position="101"/>
        <end position="119"/>
    </location>
</feature>
<keyword evidence="1" id="KW-0472">Membrane</keyword>
<reference evidence="2 3" key="1">
    <citation type="submission" date="2024-05" db="EMBL/GenBank/DDBJ databases">
        <title>Genetic variation in Jamaican populations of the coffee berry borer (Hypothenemus hampei).</title>
        <authorList>
            <person name="Errbii M."/>
            <person name="Myrie A."/>
        </authorList>
    </citation>
    <scope>NUCLEOTIDE SEQUENCE [LARGE SCALE GENOMIC DNA]</scope>
    <source>
        <strain evidence="2">JA-Hopewell-2020-01-JO</strain>
        <tissue evidence="2">Whole body</tissue>
    </source>
</reference>
<keyword evidence="3" id="KW-1185">Reference proteome</keyword>
<evidence type="ECO:0000313" key="3">
    <source>
        <dbReference type="Proteomes" id="UP001566132"/>
    </source>
</evidence>
<comment type="caution">
    <text evidence="2">The sequence shown here is derived from an EMBL/GenBank/DDBJ whole genome shotgun (WGS) entry which is preliminary data.</text>
</comment>
<dbReference type="EMBL" id="JBDJPC010000002">
    <property type="protein sequence ID" value="KAL1512903.1"/>
    <property type="molecule type" value="Genomic_DNA"/>
</dbReference>
<proteinExistence type="predicted"/>
<feature type="transmembrane region" description="Helical" evidence="1">
    <location>
        <begin position="126"/>
        <end position="148"/>
    </location>
</feature>
<dbReference type="Proteomes" id="UP001566132">
    <property type="component" value="Unassembled WGS sequence"/>
</dbReference>
<organism evidence="2 3">
    <name type="scientific">Hypothenemus hampei</name>
    <name type="common">Coffee berry borer</name>
    <dbReference type="NCBI Taxonomy" id="57062"/>
    <lineage>
        <taxon>Eukaryota</taxon>
        <taxon>Metazoa</taxon>
        <taxon>Ecdysozoa</taxon>
        <taxon>Arthropoda</taxon>
        <taxon>Hexapoda</taxon>
        <taxon>Insecta</taxon>
        <taxon>Pterygota</taxon>
        <taxon>Neoptera</taxon>
        <taxon>Endopterygota</taxon>
        <taxon>Coleoptera</taxon>
        <taxon>Polyphaga</taxon>
        <taxon>Cucujiformia</taxon>
        <taxon>Curculionidae</taxon>
        <taxon>Scolytinae</taxon>
        <taxon>Hypothenemus</taxon>
    </lineage>
</organism>
<evidence type="ECO:0000256" key="1">
    <source>
        <dbReference type="SAM" id="Phobius"/>
    </source>
</evidence>
<accession>A0ABD1F5N3</accession>
<evidence type="ECO:0000313" key="2">
    <source>
        <dbReference type="EMBL" id="KAL1512903.1"/>
    </source>
</evidence>